<sequence>MYSSEPTGWSDPADALRGTRVVVTGGAGFVGSHVVTRLLLTGARVKVVDNLSTGRLDNLDDARRAGLADRDLVVADIRGPAGTSVVTRWRPDVVVHLAAQTSAAVAVRAPAPDADANICGTLNVLDAAASAGVGLVVHAASSAIYGRVPAAGLPVGEETPVAPTHPYGISKATGLRYLDWYRERHGLAYTALVLGNVYGPRQTGPHRGVVARMAAALLSGERAVITGDGGQTRDFVYVGDVAHAVALACVTDGVGMVNIGTGRETSITEAYGFIAATVGADGPPRHDPPVPGEIRRMALDPSRAGTRLGWQPTVDLAEGVALVVADGRRRLARERLASVR</sequence>
<evidence type="ECO:0000313" key="3">
    <source>
        <dbReference type="EMBL" id="MBO4207215.1"/>
    </source>
</evidence>
<organism evidence="3 4">
    <name type="scientific">Micromonospora echinofusca</name>
    <dbReference type="NCBI Taxonomy" id="47858"/>
    <lineage>
        <taxon>Bacteria</taxon>
        <taxon>Bacillati</taxon>
        <taxon>Actinomycetota</taxon>
        <taxon>Actinomycetes</taxon>
        <taxon>Micromonosporales</taxon>
        <taxon>Micromonosporaceae</taxon>
        <taxon>Micromonospora</taxon>
    </lineage>
</organism>
<comment type="similarity">
    <text evidence="1">Belongs to the NAD(P)-dependent epimerase/dehydratase family.</text>
</comment>
<proteinExistence type="inferred from homology"/>
<comment type="caution">
    <text evidence="3">The sequence shown here is derived from an EMBL/GenBank/DDBJ whole genome shotgun (WGS) entry which is preliminary data.</text>
</comment>
<dbReference type="InterPro" id="IPR001509">
    <property type="entry name" value="Epimerase_deHydtase"/>
</dbReference>
<accession>A0ABS3VRS8</accession>
<dbReference type="InterPro" id="IPR036291">
    <property type="entry name" value="NAD(P)-bd_dom_sf"/>
</dbReference>
<feature type="domain" description="NAD-dependent epimerase/dehydratase" evidence="2">
    <location>
        <begin position="21"/>
        <end position="260"/>
    </location>
</feature>
<name>A0ABS3VRS8_MICEH</name>
<dbReference type="EMBL" id="WVUH01000110">
    <property type="protein sequence ID" value="MBO4207215.1"/>
    <property type="molecule type" value="Genomic_DNA"/>
</dbReference>
<dbReference type="PANTHER" id="PTHR43000">
    <property type="entry name" value="DTDP-D-GLUCOSE 4,6-DEHYDRATASE-RELATED"/>
    <property type="match status" value="1"/>
</dbReference>
<dbReference type="Gene3D" id="3.90.25.10">
    <property type="entry name" value="UDP-galactose 4-epimerase, domain 1"/>
    <property type="match status" value="1"/>
</dbReference>
<protein>
    <submittedName>
        <fullName evidence="3">NAD-dependent epimerase/dehydratase family protein</fullName>
    </submittedName>
</protein>
<dbReference type="Pfam" id="PF01370">
    <property type="entry name" value="Epimerase"/>
    <property type="match status" value="1"/>
</dbReference>
<evidence type="ECO:0000259" key="2">
    <source>
        <dbReference type="Pfam" id="PF01370"/>
    </source>
</evidence>
<reference evidence="3 4" key="1">
    <citation type="submission" date="2019-12" db="EMBL/GenBank/DDBJ databases">
        <title>Whole genome sequencing of endophytic Actinobacterium Micromonospora sp. MPMI6T.</title>
        <authorList>
            <person name="Evv R."/>
            <person name="Podile A.R."/>
        </authorList>
    </citation>
    <scope>NUCLEOTIDE SEQUENCE [LARGE SCALE GENOMIC DNA]</scope>
    <source>
        <strain evidence="3 4">MPMI6</strain>
    </source>
</reference>
<dbReference type="SUPFAM" id="SSF51735">
    <property type="entry name" value="NAD(P)-binding Rossmann-fold domains"/>
    <property type="match status" value="1"/>
</dbReference>
<evidence type="ECO:0000313" key="4">
    <source>
        <dbReference type="Proteomes" id="UP000823521"/>
    </source>
</evidence>
<dbReference type="Proteomes" id="UP000823521">
    <property type="component" value="Unassembled WGS sequence"/>
</dbReference>
<keyword evidence="4" id="KW-1185">Reference proteome</keyword>
<evidence type="ECO:0000256" key="1">
    <source>
        <dbReference type="ARBA" id="ARBA00007637"/>
    </source>
</evidence>
<gene>
    <name evidence="3" type="ORF">GSF22_14535</name>
</gene>
<dbReference type="Gene3D" id="3.40.50.720">
    <property type="entry name" value="NAD(P)-binding Rossmann-like Domain"/>
    <property type="match status" value="1"/>
</dbReference>